<protein>
    <submittedName>
        <fullName evidence="1">Uncharacterized protein</fullName>
    </submittedName>
</protein>
<reference evidence="3 4" key="1">
    <citation type="submission" date="2017-09" db="EMBL/GenBank/DDBJ databases">
        <title>Large-scale bioinformatics analysis of Bacillus genomes uncovers conserved roles of natural products in bacterial physiology.</title>
        <authorList>
            <consortium name="Agbiome Team Llc"/>
            <person name="Bleich R.M."/>
            <person name="Grubbs K.J."/>
            <person name="Santa Maria K.C."/>
            <person name="Allen S.E."/>
            <person name="Farag S."/>
            <person name="Shank E.A."/>
            <person name="Bowers A."/>
        </authorList>
    </citation>
    <scope>NUCLEOTIDE SEQUENCE [LARGE SCALE GENOMIC DNA]</scope>
    <source>
        <strain evidence="2 4">AFS030179</strain>
        <strain evidence="1 3">AFS094940</strain>
    </source>
</reference>
<proteinExistence type="predicted"/>
<dbReference type="AlphaFoldDB" id="A0A9X6YIR8"/>
<evidence type="ECO:0000313" key="2">
    <source>
        <dbReference type="EMBL" id="PGY99630.1"/>
    </source>
</evidence>
<comment type="caution">
    <text evidence="1">The sequence shown here is derived from an EMBL/GenBank/DDBJ whole genome shotgun (WGS) entry which is preliminary data.</text>
</comment>
<dbReference type="EMBL" id="NVMD01000001">
    <property type="protein sequence ID" value="PED16509.1"/>
    <property type="molecule type" value="Genomic_DNA"/>
</dbReference>
<dbReference type="Proteomes" id="UP000220127">
    <property type="component" value="Unassembled WGS sequence"/>
</dbReference>
<dbReference type="Proteomes" id="UP000223445">
    <property type="component" value="Unassembled WGS sequence"/>
</dbReference>
<accession>A0A9X6YIR8</accession>
<gene>
    <name evidence="2" type="ORF">COE48_28670</name>
    <name evidence="1" type="ORF">CON01_00020</name>
</gene>
<evidence type="ECO:0000313" key="3">
    <source>
        <dbReference type="Proteomes" id="UP000220127"/>
    </source>
</evidence>
<evidence type="ECO:0000313" key="1">
    <source>
        <dbReference type="EMBL" id="PED16509.1"/>
    </source>
</evidence>
<dbReference type="RefSeq" id="WP_086423451.1">
    <property type="nucleotide sequence ID" value="NZ_JBALLD010000002.1"/>
</dbReference>
<dbReference type="EMBL" id="NUPM01000033">
    <property type="protein sequence ID" value="PGY99630.1"/>
    <property type="molecule type" value="Genomic_DNA"/>
</dbReference>
<sequence>MGFKESKEVIVFTPKIEHYYLKVKVDIPDLNGIFKPVVWNWEIKIATDDNGKYYGTAIERKNNKVIH</sequence>
<name>A0A9X6YIR8_BACTU</name>
<evidence type="ECO:0000313" key="4">
    <source>
        <dbReference type="Proteomes" id="UP000223445"/>
    </source>
</evidence>
<organism evidence="1 3">
    <name type="scientific">Bacillus thuringiensis</name>
    <dbReference type="NCBI Taxonomy" id="1428"/>
    <lineage>
        <taxon>Bacteria</taxon>
        <taxon>Bacillati</taxon>
        <taxon>Bacillota</taxon>
        <taxon>Bacilli</taxon>
        <taxon>Bacillales</taxon>
        <taxon>Bacillaceae</taxon>
        <taxon>Bacillus</taxon>
        <taxon>Bacillus cereus group</taxon>
    </lineage>
</organism>